<organism evidence="2 3">
    <name type="scientific">Nocardiopsis ansamitocini</name>
    <dbReference type="NCBI Taxonomy" id="1670832"/>
    <lineage>
        <taxon>Bacteria</taxon>
        <taxon>Bacillati</taxon>
        <taxon>Actinomycetota</taxon>
        <taxon>Actinomycetes</taxon>
        <taxon>Streptosporangiales</taxon>
        <taxon>Nocardiopsidaceae</taxon>
        <taxon>Nocardiopsis</taxon>
    </lineage>
</organism>
<accession>A0A9W6P772</accession>
<feature type="region of interest" description="Disordered" evidence="1">
    <location>
        <begin position="39"/>
        <end position="58"/>
    </location>
</feature>
<comment type="caution">
    <text evidence="2">The sequence shown here is derived from an EMBL/GenBank/DDBJ whole genome shotgun (WGS) entry which is preliminary data.</text>
</comment>
<name>A0A9W6P772_9ACTN</name>
<evidence type="ECO:0000313" key="2">
    <source>
        <dbReference type="EMBL" id="GLU48298.1"/>
    </source>
</evidence>
<sequence length="58" mass="6572">MTDFKDRTQLLPDHTARQGDPARQGLRLLRRTGVVALRADLNSESTRNESTDQRHGGR</sequence>
<keyword evidence="3" id="KW-1185">Reference proteome</keyword>
<evidence type="ECO:0000256" key="1">
    <source>
        <dbReference type="SAM" id="MobiDB-lite"/>
    </source>
</evidence>
<dbReference type="EMBL" id="BSQG01000004">
    <property type="protein sequence ID" value="GLU48298.1"/>
    <property type="molecule type" value="Genomic_DNA"/>
</dbReference>
<protein>
    <submittedName>
        <fullName evidence="2">Uncharacterized protein</fullName>
    </submittedName>
</protein>
<evidence type="ECO:0000313" key="3">
    <source>
        <dbReference type="Proteomes" id="UP001165092"/>
    </source>
</evidence>
<feature type="compositionally biased region" description="Basic and acidic residues" evidence="1">
    <location>
        <begin position="46"/>
        <end position="58"/>
    </location>
</feature>
<gene>
    <name evidence="2" type="ORF">Nans01_26490</name>
</gene>
<reference evidence="2" key="1">
    <citation type="submission" date="2023-02" db="EMBL/GenBank/DDBJ databases">
        <title>Nocardiopsis ansamitocini NBRC 112285.</title>
        <authorList>
            <person name="Ichikawa N."/>
            <person name="Sato H."/>
            <person name="Tonouchi N."/>
        </authorList>
    </citation>
    <scope>NUCLEOTIDE SEQUENCE</scope>
    <source>
        <strain evidence="2">NBRC 112285</strain>
    </source>
</reference>
<feature type="region of interest" description="Disordered" evidence="1">
    <location>
        <begin position="1"/>
        <end position="27"/>
    </location>
</feature>
<dbReference type="AlphaFoldDB" id="A0A9W6P772"/>
<proteinExistence type="predicted"/>
<dbReference type="Proteomes" id="UP001165092">
    <property type="component" value="Unassembled WGS sequence"/>
</dbReference>